<organism evidence="2 3">
    <name type="scientific">Danxiaibacter flavus</name>
    <dbReference type="NCBI Taxonomy" id="3049108"/>
    <lineage>
        <taxon>Bacteria</taxon>
        <taxon>Pseudomonadati</taxon>
        <taxon>Bacteroidota</taxon>
        <taxon>Chitinophagia</taxon>
        <taxon>Chitinophagales</taxon>
        <taxon>Chitinophagaceae</taxon>
        <taxon>Danxiaibacter</taxon>
    </lineage>
</organism>
<name>A0ABV3ZH99_9BACT</name>
<dbReference type="Proteomes" id="UP001560573">
    <property type="component" value="Unassembled WGS sequence"/>
</dbReference>
<reference evidence="2 3" key="1">
    <citation type="submission" date="2023-07" db="EMBL/GenBank/DDBJ databases">
        <authorList>
            <person name="Lian W.-H."/>
        </authorList>
    </citation>
    <scope>NUCLEOTIDE SEQUENCE [LARGE SCALE GENOMIC DNA]</scope>
    <source>
        <strain evidence="2 3">SYSU DXS3180</strain>
    </source>
</reference>
<evidence type="ECO:0000313" key="2">
    <source>
        <dbReference type="EMBL" id="MEX6689227.1"/>
    </source>
</evidence>
<dbReference type="RefSeq" id="WP_369330633.1">
    <property type="nucleotide sequence ID" value="NZ_JAULBC010000005.1"/>
</dbReference>
<proteinExistence type="predicted"/>
<evidence type="ECO:0000256" key="1">
    <source>
        <dbReference type="SAM" id="SignalP"/>
    </source>
</evidence>
<sequence>MKKLIVIALAIISFAAEAQTTKVLLKQENNYLFNYGRQIKATTTDATQKTIDSVPIAANEAGIFELQVVGLSTAGEAVTGSTITRYVKKSGTLTVATDSIILAKVTDTGVTNGAYAWSVSSDNNLLLKVTGQASKTINWIVNVRRISQQ</sequence>
<feature type="signal peptide" evidence="1">
    <location>
        <begin position="1"/>
        <end position="18"/>
    </location>
</feature>
<accession>A0ABV3ZH99</accession>
<keyword evidence="3" id="KW-1185">Reference proteome</keyword>
<feature type="chain" id="PRO_5046789973" evidence="1">
    <location>
        <begin position="19"/>
        <end position="149"/>
    </location>
</feature>
<evidence type="ECO:0000313" key="3">
    <source>
        <dbReference type="Proteomes" id="UP001560573"/>
    </source>
</evidence>
<dbReference type="EMBL" id="JAULBC010000005">
    <property type="protein sequence ID" value="MEX6689227.1"/>
    <property type="molecule type" value="Genomic_DNA"/>
</dbReference>
<keyword evidence="1" id="KW-0732">Signal</keyword>
<comment type="caution">
    <text evidence="2">The sequence shown here is derived from an EMBL/GenBank/DDBJ whole genome shotgun (WGS) entry which is preliminary data.</text>
</comment>
<protein>
    <submittedName>
        <fullName evidence="2">Uncharacterized protein</fullName>
    </submittedName>
</protein>
<gene>
    <name evidence="2" type="ORF">QTN47_17085</name>
</gene>